<dbReference type="AlphaFoldDB" id="A0A644WSH4"/>
<proteinExistence type="predicted"/>
<accession>A0A644WSH4</accession>
<protein>
    <submittedName>
        <fullName evidence="1">Uncharacterized protein</fullName>
    </submittedName>
</protein>
<evidence type="ECO:0000313" key="1">
    <source>
        <dbReference type="EMBL" id="MPM06702.1"/>
    </source>
</evidence>
<reference evidence="1" key="1">
    <citation type="submission" date="2019-08" db="EMBL/GenBank/DDBJ databases">
        <authorList>
            <person name="Kucharzyk K."/>
            <person name="Murdoch R.W."/>
            <person name="Higgins S."/>
            <person name="Loffler F."/>
        </authorList>
    </citation>
    <scope>NUCLEOTIDE SEQUENCE</scope>
</reference>
<gene>
    <name evidence="1" type="ORF">SDC9_53005</name>
</gene>
<sequence length="124" mass="13130">MVRVPQGHAPEAGLPCEFHGPVHGRRRVGAPHSPVAVPALQGAEGCLGGRLGMGIDVSLRNVGQHPGKTVQAVGSDTVAAVVGEHDGRAGRRFLREAVLEEDFLESALHFVVGYAHGRHTFLLY</sequence>
<comment type="caution">
    <text evidence="1">The sequence shown here is derived from an EMBL/GenBank/DDBJ whole genome shotgun (WGS) entry which is preliminary data.</text>
</comment>
<name>A0A644WSH4_9ZZZZ</name>
<organism evidence="1">
    <name type="scientific">bioreactor metagenome</name>
    <dbReference type="NCBI Taxonomy" id="1076179"/>
    <lineage>
        <taxon>unclassified sequences</taxon>
        <taxon>metagenomes</taxon>
        <taxon>ecological metagenomes</taxon>
    </lineage>
</organism>
<dbReference type="EMBL" id="VSSQ01001255">
    <property type="protein sequence ID" value="MPM06702.1"/>
    <property type="molecule type" value="Genomic_DNA"/>
</dbReference>